<protein>
    <recommendedName>
        <fullName evidence="3">F-box domain-containing protein</fullName>
    </recommendedName>
</protein>
<evidence type="ECO:0000313" key="2">
    <source>
        <dbReference type="Proteomes" id="UP001620626"/>
    </source>
</evidence>
<gene>
    <name evidence="1" type="ORF">niasHT_032930</name>
</gene>
<comment type="caution">
    <text evidence="1">The sequence shown here is derived from an EMBL/GenBank/DDBJ whole genome shotgun (WGS) entry which is preliminary data.</text>
</comment>
<dbReference type="Proteomes" id="UP001620626">
    <property type="component" value="Unassembled WGS sequence"/>
</dbReference>
<reference evidence="1 2" key="1">
    <citation type="submission" date="2024-10" db="EMBL/GenBank/DDBJ databases">
        <authorList>
            <person name="Kim D."/>
        </authorList>
    </citation>
    <scope>NUCLEOTIDE SEQUENCE [LARGE SCALE GENOMIC DNA]</scope>
    <source>
        <strain evidence="1">BH-2024</strain>
    </source>
</reference>
<sequence>MSDRRKEAEAKMTKAIFISGNGWLAVFDLLSPRQLGLGISMISHRFNFYVAEHFKTRKWTLALFRIRRKTGENGTNQMEIVNSRGKPLPIPHIQLPPKVIGFEHISISYIDQNAITFLRHFRQLFAVCPIHLSINTWSDRILKIILRNIWPMFAKNIHGMELPVRIFRRLRKFVPTILNDCRPSLRVVSFDAEDMFPEFPADDSAAASNGQAVAKWLFTPLQSDVPKMLKCGLDTDNLDAFKAAFASASSRINFIVVIWFDDSAMPFVLTNKLTQEQLTLKRTEYRNCFLLIRCPIVRDESKWTKWEEEAIDWRIYNRWNRIGIQINDEDQIGKGLLDATPGPSDQQQQK</sequence>
<evidence type="ECO:0000313" key="1">
    <source>
        <dbReference type="EMBL" id="KAL3080902.1"/>
    </source>
</evidence>
<keyword evidence="2" id="KW-1185">Reference proteome</keyword>
<name>A0ABD2ILF5_9BILA</name>
<accession>A0ABD2ILF5</accession>
<evidence type="ECO:0008006" key="3">
    <source>
        <dbReference type="Google" id="ProtNLM"/>
    </source>
</evidence>
<dbReference type="AlphaFoldDB" id="A0ABD2ILF5"/>
<dbReference type="EMBL" id="JBICBT010001144">
    <property type="protein sequence ID" value="KAL3080902.1"/>
    <property type="molecule type" value="Genomic_DNA"/>
</dbReference>
<organism evidence="1 2">
    <name type="scientific">Heterodera trifolii</name>
    <dbReference type="NCBI Taxonomy" id="157864"/>
    <lineage>
        <taxon>Eukaryota</taxon>
        <taxon>Metazoa</taxon>
        <taxon>Ecdysozoa</taxon>
        <taxon>Nematoda</taxon>
        <taxon>Chromadorea</taxon>
        <taxon>Rhabditida</taxon>
        <taxon>Tylenchina</taxon>
        <taxon>Tylenchomorpha</taxon>
        <taxon>Tylenchoidea</taxon>
        <taxon>Heteroderidae</taxon>
        <taxon>Heteroderinae</taxon>
        <taxon>Heterodera</taxon>
    </lineage>
</organism>
<proteinExistence type="predicted"/>